<dbReference type="OrthoDB" id="439917at2759"/>
<keyword evidence="1" id="KW-1133">Transmembrane helix</keyword>
<dbReference type="SMART" id="SM01411">
    <property type="entry name" value="Ephrin_rec_like"/>
    <property type="match status" value="3"/>
</dbReference>
<keyword evidence="1" id="KW-0812">Transmembrane</keyword>
<dbReference type="VEuPathDB" id="GiardiaDB:GL50803_0017120"/>
<dbReference type="Pfam" id="PF07699">
    <property type="entry name" value="Ephrin_rec_like"/>
    <property type="match status" value="2"/>
</dbReference>
<reference evidence="3 4" key="2">
    <citation type="journal article" date="2013" name="Genome Biol. Evol.">
        <title>Genome sequencing of Giardia lamblia genotypes A2 and B isolates (DH and GS) and comparative analysis with the genomes of genotypes A1 and E (WB and Pig).</title>
        <authorList>
            <person name="Adam R.D."/>
            <person name="Dahlstrom E.W."/>
            <person name="Martens C.A."/>
            <person name="Bruno D.P."/>
            <person name="Barbian K.D."/>
            <person name="Ricklefs S.M."/>
            <person name="Hernandez M.M."/>
            <person name="Narla N.P."/>
            <person name="Patel R.B."/>
            <person name="Porcella S.F."/>
            <person name="Nash T.E."/>
        </authorList>
    </citation>
    <scope>NUCLEOTIDE SEQUENCE [LARGE SCALE GENOMIC DNA]</scope>
    <source>
        <strain evidence="3 4">GS</strain>
    </source>
</reference>
<comment type="caution">
    <text evidence="3">The sequence shown here is derived from an EMBL/GenBank/DDBJ whole genome shotgun (WGS) entry which is preliminary data.</text>
</comment>
<evidence type="ECO:0000313" key="4">
    <source>
        <dbReference type="Proteomes" id="UP000018040"/>
    </source>
</evidence>
<sequence>VSLYLNYVDCYIIVNSSYKQTIVYRNRQKMPVMLAVASLLIVTLANNITIGVREGKYDESTPVDFEEFINLNFSVNALYVPFQFKHTDYDYMKQALPIIVSRGRIPLLIWDMSNSKEVNSIYENLEDGSQDAYINSFADAVLGSLVKDTVVYVALGNDINTEDSYWRKNPELYMQSVDYVSRKLRSRTKLARAARATNAYPTYEFILPLAVNYRLLPSSFVPNATAYNYSLVTVSNFGEPEWSNALDLMIKADSMLQQSEDVLNTKVFIMARTVSDNDTAKKADWISDLVDATIERCLRVPVLILDNVETGKDTGYFLSVNGDKVVGQNSNGEDLFSYCRLPDILAREEIHSWVPEDDDVPVDPPVEPSDCKAGEQMNSDGVCEACSPGSASEAGSQCVPCVPGTYQSRSGSSSCIRCSSGQYQSQSGMTSCLPCSAGTYQGNQGATSCILCPYGQYQPAQGQVACIRCPGETTTTATGATSRDSCVCAGTVGFNETSGRCEVCPTGQYKPLLSNICTDCPIPDCKCENGGVFNTLTGQCENNTSSSFTRTSAAILVATIGAICAIAAII</sequence>
<dbReference type="PANTHER" id="PTHR46967">
    <property type="entry name" value="INSULIN-LIKE GROWTH FACTOR BINDING PROTEIN,N-TERMINAL"/>
    <property type="match status" value="1"/>
</dbReference>
<evidence type="ECO:0000313" key="3">
    <source>
        <dbReference type="EMBL" id="ESU44652.1"/>
    </source>
</evidence>
<feature type="domain" description="Tyrosine-protein kinase ephrin type A/B receptor-like" evidence="2">
    <location>
        <begin position="389"/>
        <end position="430"/>
    </location>
</feature>
<feature type="transmembrane region" description="Helical" evidence="1">
    <location>
        <begin position="32"/>
        <end position="52"/>
    </location>
</feature>
<feature type="domain" description="Tyrosine-protein kinase ephrin type A/B receptor-like" evidence="2">
    <location>
        <begin position="444"/>
        <end position="486"/>
    </location>
</feature>
<dbReference type="InterPro" id="IPR017853">
    <property type="entry name" value="GH"/>
</dbReference>
<dbReference type="SUPFAM" id="SSF57184">
    <property type="entry name" value="Growth factor receptor domain"/>
    <property type="match status" value="2"/>
</dbReference>
<dbReference type="PANTHER" id="PTHR46967:SF1">
    <property type="entry name" value="KERATIN-ASSOCIATED PROTEIN 16-1-LIKE"/>
    <property type="match status" value="1"/>
</dbReference>
<dbReference type="AlphaFoldDB" id="V6U227"/>
<evidence type="ECO:0000256" key="1">
    <source>
        <dbReference type="SAM" id="Phobius"/>
    </source>
</evidence>
<accession>V6U227</accession>
<dbReference type="EMBL" id="AHHH01000019">
    <property type="protein sequence ID" value="ESU44652.1"/>
    <property type="molecule type" value="Genomic_DNA"/>
</dbReference>
<dbReference type="Gene3D" id="2.10.50.10">
    <property type="entry name" value="Tumor Necrosis Factor Receptor, subunit A, domain 2"/>
    <property type="match status" value="2"/>
</dbReference>
<dbReference type="SUPFAM" id="SSF51445">
    <property type="entry name" value="(Trans)glycosidases"/>
    <property type="match status" value="1"/>
</dbReference>
<dbReference type="VEuPathDB" id="GiardiaDB:GL50581_4385"/>
<evidence type="ECO:0000259" key="2">
    <source>
        <dbReference type="Pfam" id="PF07699"/>
    </source>
</evidence>
<dbReference type="Proteomes" id="UP000018040">
    <property type="component" value="Unassembled WGS sequence"/>
</dbReference>
<keyword evidence="1" id="KW-0472">Membrane</keyword>
<gene>
    <name evidence="3" type="ORF">GSB_17120</name>
</gene>
<reference evidence="4" key="1">
    <citation type="submission" date="2012-02" db="EMBL/GenBank/DDBJ databases">
        <title>Genome sequencing of Giardia lamblia Genotypes A2 and B isolates (DH and GS) and comparative analysis with the genomes of Genotypes A1 and E (WB and Pig).</title>
        <authorList>
            <person name="Adam R."/>
            <person name="Dahlstrom E."/>
            <person name="Martens C."/>
            <person name="Bruno D."/>
            <person name="Barbian K."/>
            <person name="Porcella S.F."/>
            <person name="Nash T."/>
        </authorList>
    </citation>
    <scope>NUCLEOTIDE SEQUENCE</scope>
    <source>
        <strain evidence="4">GS</strain>
    </source>
</reference>
<dbReference type="InterPro" id="IPR009030">
    <property type="entry name" value="Growth_fac_rcpt_cys_sf"/>
</dbReference>
<name>V6U227_GIAIN</name>
<dbReference type="VEuPathDB" id="GiardiaDB:QR46_0292"/>
<proteinExistence type="predicted"/>
<organism evidence="3 4">
    <name type="scientific">Giardia intestinalis</name>
    <name type="common">Giardia lamblia</name>
    <dbReference type="NCBI Taxonomy" id="5741"/>
    <lineage>
        <taxon>Eukaryota</taxon>
        <taxon>Metamonada</taxon>
        <taxon>Diplomonadida</taxon>
        <taxon>Hexamitidae</taxon>
        <taxon>Giardiinae</taxon>
        <taxon>Giardia</taxon>
    </lineage>
</organism>
<protein>
    <submittedName>
        <fullName evidence="3">GCC2 Family Protein</fullName>
    </submittedName>
</protein>
<dbReference type="Gene3D" id="3.20.20.80">
    <property type="entry name" value="Glycosidases"/>
    <property type="match status" value="1"/>
</dbReference>
<feature type="non-terminal residue" evidence="3">
    <location>
        <position position="1"/>
    </location>
</feature>
<dbReference type="VEuPathDB" id="GiardiaDB:DHA2_17120"/>
<dbReference type="InterPro" id="IPR011641">
    <property type="entry name" value="Tyr-kin_ephrin_A/B_rcpt-like"/>
</dbReference>